<organism evidence="1 2">
    <name type="scientific">Candidatus Terraquivivens tikiterensis</name>
    <dbReference type="NCBI Taxonomy" id="1980982"/>
    <lineage>
        <taxon>Archaea</taxon>
        <taxon>Nitrososphaerota</taxon>
        <taxon>Candidatus Wolframiiraptoraceae</taxon>
        <taxon>Candidatus Terraquivivens</taxon>
    </lineage>
</organism>
<reference evidence="1 2" key="1">
    <citation type="submission" date="2017-04" db="EMBL/GenBank/DDBJ databases">
        <title>Draft Aigarchaeota genome from a New Zealand hot spring.</title>
        <authorList>
            <person name="Reysenbach A.-L."/>
            <person name="Donaho J.A."/>
            <person name="Gerhart J."/>
            <person name="Kelley J.F."/>
            <person name="Kouba K."/>
            <person name="Podar M."/>
            <person name="Stott M."/>
        </authorList>
    </citation>
    <scope>NUCLEOTIDE SEQUENCE [LARGE SCALE GENOMIC DNA]</scope>
    <source>
        <strain evidence="1">NZ13_MG1</strain>
    </source>
</reference>
<dbReference type="Proteomes" id="UP000244066">
    <property type="component" value="Unassembled WGS sequence"/>
</dbReference>
<evidence type="ECO:0000313" key="1">
    <source>
        <dbReference type="EMBL" id="PUA34406.1"/>
    </source>
</evidence>
<evidence type="ECO:0000313" key="2">
    <source>
        <dbReference type="Proteomes" id="UP000244066"/>
    </source>
</evidence>
<comment type="caution">
    <text evidence="1">The sequence shown here is derived from an EMBL/GenBank/DDBJ whole genome shotgun (WGS) entry which is preliminary data.</text>
</comment>
<accession>A0A2R7YAA5</accession>
<name>A0A2R7YAA5_9ARCH</name>
<dbReference type="AlphaFoldDB" id="A0A2R7YAA5"/>
<protein>
    <submittedName>
        <fullName evidence="1">Uncharacterized protein</fullName>
    </submittedName>
</protein>
<proteinExistence type="predicted"/>
<gene>
    <name evidence="1" type="ORF">B9J98_00765</name>
</gene>
<dbReference type="EMBL" id="NDWU01000001">
    <property type="protein sequence ID" value="PUA34406.1"/>
    <property type="molecule type" value="Genomic_DNA"/>
</dbReference>
<sequence>MVMAEKAQPLRLREGLLRLRDGIRDILESLRAFVESEDYAFVEKAQRLCEALEGKELPGFEDLRSNVNSIYSTYRQACGKLDTETHAHLVSQAVYAIVRANIISTGLEFKVKRMRGL</sequence>